<gene>
    <name evidence="3" type="ORF">TGP89_260480A</name>
</gene>
<proteinExistence type="predicted"/>
<dbReference type="PANTHER" id="PTHR46652:SF3">
    <property type="entry name" value="LEUCINE-RICH REPEAT-CONTAINING PROTEIN 9"/>
    <property type="match status" value="1"/>
</dbReference>
<dbReference type="VEuPathDB" id="ToxoDB:TGP89_260480A"/>
<dbReference type="InterPro" id="IPR050836">
    <property type="entry name" value="SDS22/Internalin_LRR"/>
</dbReference>
<dbReference type="Gene3D" id="3.80.10.10">
    <property type="entry name" value="Ribonuclease Inhibitor"/>
    <property type="match status" value="1"/>
</dbReference>
<dbReference type="InterPro" id="IPR025875">
    <property type="entry name" value="Leu-rich_rpt_4"/>
</dbReference>
<dbReference type="InterPro" id="IPR001611">
    <property type="entry name" value="Leu-rich_rpt"/>
</dbReference>
<evidence type="ECO:0000256" key="2">
    <source>
        <dbReference type="ARBA" id="ARBA00022737"/>
    </source>
</evidence>
<evidence type="ECO:0000313" key="4">
    <source>
        <dbReference type="Proteomes" id="UP000028828"/>
    </source>
</evidence>
<dbReference type="SUPFAM" id="SSF52058">
    <property type="entry name" value="L domain-like"/>
    <property type="match status" value="1"/>
</dbReference>
<comment type="caution">
    <text evidence="3">The sequence shown here is derived from an EMBL/GenBank/DDBJ whole genome shotgun (WGS) entry which is preliminary data.</text>
</comment>
<accession>A0A086K695</accession>
<reference evidence="3 4" key="1">
    <citation type="submission" date="2014-03" db="EMBL/GenBank/DDBJ databases">
        <authorList>
            <person name="Sibley D."/>
            <person name="Venepally P."/>
            <person name="Karamycheva S."/>
            <person name="Hadjithomas M."/>
            <person name="Khan A."/>
            <person name="Brunk B."/>
            <person name="Roos D."/>
            <person name="Caler E."/>
            <person name="Lorenzi H."/>
        </authorList>
    </citation>
    <scope>NUCLEOTIDE SEQUENCE [LARGE SCALE GENOMIC DNA]</scope>
    <source>
        <strain evidence="4">p89</strain>
    </source>
</reference>
<dbReference type="EMBL" id="AEYI02001232">
    <property type="protein sequence ID" value="KFG39913.1"/>
    <property type="molecule type" value="Genomic_DNA"/>
</dbReference>
<keyword evidence="1" id="KW-0433">Leucine-rich repeat</keyword>
<dbReference type="Pfam" id="PF12799">
    <property type="entry name" value="LRR_4"/>
    <property type="match status" value="1"/>
</dbReference>
<dbReference type="InterPro" id="IPR032675">
    <property type="entry name" value="LRR_dom_sf"/>
</dbReference>
<sequence>MGPPVKRRSPGLSAVADLEFLDASFNRISSLGLHLRGLSKLHTLRIASNRLETLSGLSHASGVVELHAPGNRIEELGRGLRDNLKLQRVNLASNRIRDLSEVFYLTLLPELMELHMADLDFSASANPVCKLKNFETFCIYHLPHLKVSKQSPVSASPASSRPTVQEAKIVEEALRESLIVKQMVLARMEELKQRAERSLLWEHESAGNVFFERGTPAHDWYNDVVHLVTSRFHLKEFQPLSLKGVQVKAVTKIHNRLLEHRFNEHHARLVEDGGSRSEVLFYGVDPAAPQEMHWVCRRGFLSAEKANERGIHPFVPLCTSLYGADAPRLRSFFKTESSSAGAREVLRANEEWHLFTEDGCVTAEGMDWVFEKAAMLFPPGELLICRAIIHQPTLSCLMVGDDHVCGPSALWQKKPMAHLVPYS</sequence>
<organism evidence="3 4">
    <name type="scientific">Toxoplasma gondii p89</name>
    <dbReference type="NCBI Taxonomy" id="943119"/>
    <lineage>
        <taxon>Eukaryota</taxon>
        <taxon>Sar</taxon>
        <taxon>Alveolata</taxon>
        <taxon>Apicomplexa</taxon>
        <taxon>Conoidasida</taxon>
        <taxon>Coccidia</taxon>
        <taxon>Eucoccidiorida</taxon>
        <taxon>Eimeriorina</taxon>
        <taxon>Sarcocystidae</taxon>
        <taxon>Toxoplasma</taxon>
    </lineage>
</organism>
<keyword evidence="2" id="KW-0677">Repeat</keyword>
<dbReference type="PROSITE" id="PS51450">
    <property type="entry name" value="LRR"/>
    <property type="match status" value="1"/>
</dbReference>
<evidence type="ECO:0000313" key="3">
    <source>
        <dbReference type="EMBL" id="KFG39913.1"/>
    </source>
</evidence>
<dbReference type="PANTHER" id="PTHR46652">
    <property type="entry name" value="LEUCINE-RICH REPEAT AND IQ DOMAIN-CONTAINING PROTEIN 1-RELATED"/>
    <property type="match status" value="1"/>
</dbReference>
<protein>
    <submittedName>
        <fullName evidence="3">Leucine rich repeat-containing protein</fullName>
    </submittedName>
</protein>
<name>A0A086K695_TOXGO</name>
<evidence type="ECO:0000256" key="1">
    <source>
        <dbReference type="ARBA" id="ARBA00022614"/>
    </source>
</evidence>
<feature type="non-terminal residue" evidence="3">
    <location>
        <position position="423"/>
    </location>
</feature>
<dbReference type="AlphaFoldDB" id="A0A086K695"/>
<dbReference type="Proteomes" id="UP000028828">
    <property type="component" value="Unassembled WGS sequence"/>
</dbReference>